<protein>
    <submittedName>
        <fullName evidence="3">Bifunctional oligoribonuclease/PAP phosphatase NrnA</fullName>
    </submittedName>
</protein>
<dbReference type="InterPro" id="IPR051319">
    <property type="entry name" value="Oligoribo/pAp-PDE_c-di-AMP_PDE"/>
</dbReference>
<dbReference type="GO" id="GO:0003676">
    <property type="term" value="F:nucleic acid binding"/>
    <property type="evidence" value="ECO:0007669"/>
    <property type="project" value="InterPro"/>
</dbReference>
<organism evidence="3 4">
    <name type="scientific">Massiliimalia timonensis</name>
    <dbReference type="NCBI Taxonomy" id="1987501"/>
    <lineage>
        <taxon>Bacteria</taxon>
        <taxon>Bacillati</taxon>
        <taxon>Bacillota</taxon>
        <taxon>Clostridia</taxon>
        <taxon>Eubacteriales</taxon>
        <taxon>Oscillospiraceae</taxon>
        <taxon>Massiliimalia</taxon>
    </lineage>
</organism>
<dbReference type="Proteomes" id="UP000632659">
    <property type="component" value="Unassembled WGS sequence"/>
</dbReference>
<evidence type="ECO:0000313" key="3">
    <source>
        <dbReference type="EMBL" id="MBC8610404.1"/>
    </source>
</evidence>
<dbReference type="SUPFAM" id="SSF64182">
    <property type="entry name" value="DHH phosphoesterases"/>
    <property type="match status" value="1"/>
</dbReference>
<proteinExistence type="predicted"/>
<feature type="domain" description="DDH" evidence="1">
    <location>
        <begin position="18"/>
        <end position="152"/>
    </location>
</feature>
<sequence length="316" mass="35139">MTASLQEIAAYLKQKQDILILTHQNPDGDTLGSALGLYYALRSLGKRATVLCSDPFPKKFCYLFQGYEEDEFEPDCVVSVDIASPQLLGERLSQYDGQIDVCIDHHGSNNMQADLLFVDTHAAAACEILYRLIRELGVPIDERIANCLYTGISTDTGCFKFSNTTADTHRIAADLFEYGCNYEPINRALFDTKSKSRIVVEKSVLETMEFYCEHRIALIVIPQDLVQRTQIDPSELDGVSAIPRQVEGVEIGITMRERPQGGYRVSVRTSQFVDAAEICAKLGGGGHVRAAGCTVDLPLEEAKKRLLEVVIPYFEQ</sequence>
<dbReference type="InterPro" id="IPR003156">
    <property type="entry name" value="DHHA1_dom"/>
</dbReference>
<comment type="caution">
    <text evidence="3">The sequence shown here is derived from an EMBL/GenBank/DDBJ whole genome shotgun (WGS) entry which is preliminary data.</text>
</comment>
<dbReference type="PANTHER" id="PTHR47618">
    <property type="entry name" value="BIFUNCTIONAL OLIGORIBONUCLEASE AND PAP PHOSPHATASE NRNA"/>
    <property type="match status" value="1"/>
</dbReference>
<dbReference type="EMBL" id="JACRTL010000002">
    <property type="protein sequence ID" value="MBC8610404.1"/>
    <property type="molecule type" value="Genomic_DNA"/>
</dbReference>
<dbReference type="Pfam" id="PF01368">
    <property type="entry name" value="DHH"/>
    <property type="match status" value="1"/>
</dbReference>
<dbReference type="Gene3D" id="3.10.310.30">
    <property type="match status" value="1"/>
</dbReference>
<dbReference type="InterPro" id="IPR001667">
    <property type="entry name" value="DDH_dom"/>
</dbReference>
<dbReference type="Gene3D" id="3.90.1640.10">
    <property type="entry name" value="inorganic pyrophosphatase (n-terminal core)"/>
    <property type="match status" value="1"/>
</dbReference>
<evidence type="ECO:0000259" key="1">
    <source>
        <dbReference type="Pfam" id="PF01368"/>
    </source>
</evidence>
<dbReference type="PANTHER" id="PTHR47618:SF1">
    <property type="entry name" value="BIFUNCTIONAL OLIGORIBONUCLEASE AND PAP PHOSPHATASE NRNA"/>
    <property type="match status" value="1"/>
</dbReference>
<name>A0A8J6TPP6_9FIRM</name>
<gene>
    <name evidence="3" type="ORF">H8702_04620</name>
</gene>
<accession>A0A8J6TPP6</accession>
<reference evidence="3" key="1">
    <citation type="submission" date="2020-08" db="EMBL/GenBank/DDBJ databases">
        <title>Genome public.</title>
        <authorList>
            <person name="Liu C."/>
            <person name="Sun Q."/>
        </authorList>
    </citation>
    <scope>NUCLEOTIDE SEQUENCE</scope>
    <source>
        <strain evidence="3">NSJ-15</strain>
    </source>
</reference>
<evidence type="ECO:0000259" key="2">
    <source>
        <dbReference type="Pfam" id="PF02272"/>
    </source>
</evidence>
<dbReference type="OrthoDB" id="9803668at2"/>
<evidence type="ECO:0000313" key="4">
    <source>
        <dbReference type="Proteomes" id="UP000632659"/>
    </source>
</evidence>
<keyword evidence="4" id="KW-1185">Reference proteome</keyword>
<dbReference type="Pfam" id="PF02272">
    <property type="entry name" value="DHHA1"/>
    <property type="match status" value="1"/>
</dbReference>
<dbReference type="RefSeq" id="WP_093989576.1">
    <property type="nucleotide sequence ID" value="NZ_FYDD01000004.1"/>
</dbReference>
<dbReference type="AlphaFoldDB" id="A0A8J6TPP6"/>
<feature type="domain" description="DHHA1" evidence="2">
    <location>
        <begin position="229"/>
        <end position="314"/>
    </location>
</feature>
<dbReference type="InterPro" id="IPR038763">
    <property type="entry name" value="DHH_sf"/>
</dbReference>